<dbReference type="InterPro" id="IPR001172">
    <property type="entry name" value="FliN_T3SS_HrcQb"/>
</dbReference>
<dbReference type="InterPro" id="IPR036429">
    <property type="entry name" value="SpoA-like_sf"/>
</dbReference>
<dbReference type="KEGG" id="mela:C6568_16020"/>
<proteinExistence type="inferred from homology"/>
<dbReference type="InterPro" id="IPR001543">
    <property type="entry name" value="FliN-like_C"/>
</dbReference>
<reference evidence="3 4" key="1">
    <citation type="submission" date="2018-03" db="EMBL/GenBank/DDBJ databases">
        <title>Genome sequencing of Melaminivora sp.</title>
        <authorList>
            <person name="Kim S.-J."/>
            <person name="Heo J."/>
            <person name="Ahn J.-H."/>
            <person name="Kwon S.-W."/>
        </authorList>
    </citation>
    <scope>NUCLEOTIDE SEQUENCE [LARGE SCALE GENOMIC DNA]</scope>
    <source>
        <strain evidence="3 4">SC2-9</strain>
    </source>
</reference>
<dbReference type="Pfam" id="PF01052">
    <property type="entry name" value="FliMN_C"/>
    <property type="match status" value="1"/>
</dbReference>
<dbReference type="PANTHER" id="PTHR30034">
    <property type="entry name" value="FLAGELLAR MOTOR SWITCH PROTEIN FLIM"/>
    <property type="match status" value="1"/>
</dbReference>
<dbReference type="Gene3D" id="2.30.330.10">
    <property type="entry name" value="SpoA-like"/>
    <property type="match status" value="1"/>
</dbReference>
<name>A0A2R3QFP9_9BURK</name>
<evidence type="ECO:0000259" key="2">
    <source>
        <dbReference type="Pfam" id="PF01052"/>
    </source>
</evidence>
<dbReference type="SUPFAM" id="SSF101801">
    <property type="entry name" value="Surface presentation of antigens (SPOA)"/>
    <property type="match status" value="1"/>
</dbReference>
<dbReference type="Proteomes" id="UP000237925">
    <property type="component" value="Chromosome"/>
</dbReference>
<dbReference type="PRINTS" id="PR00956">
    <property type="entry name" value="FLGMOTORFLIN"/>
</dbReference>
<keyword evidence="4" id="KW-1185">Reference proteome</keyword>
<dbReference type="AlphaFoldDB" id="A0A2R3QFP9"/>
<dbReference type="EMBL" id="CP027667">
    <property type="protein sequence ID" value="AVO50572.1"/>
    <property type="molecule type" value="Genomic_DNA"/>
</dbReference>
<dbReference type="PANTHER" id="PTHR30034:SF5">
    <property type="entry name" value="SECRETION SYSTEM APPARATUS PROTEIN SSAQ"/>
    <property type="match status" value="1"/>
</dbReference>
<sequence length="369" mass="38461">MPEPHTTAAPVQPLPLSRAEAQARDAIAQRAIALPLALGASAWRMRLVPLVAPPPLAPPPHWLAWEWAGAQFVLAVPPQALDQLIAADLDHALLAELPPALAQSVLEAGLADVLQALQQLGRGVPRLLQWTPPHQGAPADLPPHAVALRLRAAAGPEAFDARLHADGLGLLLLAGLLAQRPPRPGPLQEGAVLALHAELGCTRVALRELQALAPGDVVLVQTAFASAERGLWLSADGRAGLHVQVPPVAPDGDAHPHEPAASAPYLTVVHPWSERMPAANPADDLPPALDAATLQELPVRLSFDLGELRLTLGELQALQPGQTLALAHPLAGAVRIRANGALVGEGDLVEIDGQLGVSVRSLWPAGDAP</sequence>
<dbReference type="OrthoDB" id="8903804at2"/>
<feature type="domain" description="Flagellar motor switch protein FliN-like C-terminal" evidence="2">
    <location>
        <begin position="294"/>
        <end position="361"/>
    </location>
</feature>
<dbReference type="GO" id="GO:0071978">
    <property type="term" value="P:bacterial-type flagellum-dependent swarming motility"/>
    <property type="evidence" value="ECO:0007669"/>
    <property type="project" value="TreeGrafter"/>
</dbReference>
<dbReference type="InterPro" id="IPR013385">
    <property type="entry name" value="T3SS_SpaO/YscQ/SpaO"/>
</dbReference>
<accession>A0A2R3QFP9</accession>
<comment type="similarity">
    <text evidence="1">Belongs to the FliN/MopA/SpaO family.</text>
</comment>
<protein>
    <submittedName>
        <fullName evidence="3">YscQ/HrcQ family type III secretion apparatus protein</fullName>
    </submittedName>
</protein>
<evidence type="ECO:0000256" key="1">
    <source>
        <dbReference type="ARBA" id="ARBA00009226"/>
    </source>
</evidence>
<evidence type="ECO:0000313" key="4">
    <source>
        <dbReference type="Proteomes" id="UP000237925"/>
    </source>
</evidence>
<dbReference type="NCBIfam" id="TIGR02551">
    <property type="entry name" value="SpaO_YscQ"/>
    <property type="match status" value="1"/>
</dbReference>
<dbReference type="GO" id="GO:0050918">
    <property type="term" value="P:positive chemotaxis"/>
    <property type="evidence" value="ECO:0007669"/>
    <property type="project" value="TreeGrafter"/>
</dbReference>
<dbReference type="GO" id="GO:0009425">
    <property type="term" value="C:bacterial-type flagellum basal body"/>
    <property type="evidence" value="ECO:0007669"/>
    <property type="project" value="InterPro"/>
</dbReference>
<gene>
    <name evidence="3" type="ORF">C6568_16020</name>
</gene>
<dbReference type="GO" id="GO:0003774">
    <property type="term" value="F:cytoskeletal motor activity"/>
    <property type="evidence" value="ECO:0007669"/>
    <property type="project" value="InterPro"/>
</dbReference>
<evidence type="ECO:0000313" key="3">
    <source>
        <dbReference type="EMBL" id="AVO50572.1"/>
    </source>
</evidence>
<dbReference type="RefSeq" id="WP_106685023.1">
    <property type="nucleotide sequence ID" value="NZ_CP027667.1"/>
</dbReference>
<organism evidence="3 4">
    <name type="scientific">Melaminivora suipulveris</name>
    <dbReference type="NCBI Taxonomy" id="2109913"/>
    <lineage>
        <taxon>Bacteria</taxon>
        <taxon>Pseudomonadati</taxon>
        <taxon>Pseudomonadota</taxon>
        <taxon>Betaproteobacteria</taxon>
        <taxon>Burkholderiales</taxon>
        <taxon>Comamonadaceae</taxon>
        <taxon>Melaminivora</taxon>
    </lineage>
</organism>
<dbReference type="GO" id="GO:0030254">
    <property type="term" value="P:protein secretion by the type III secretion system"/>
    <property type="evidence" value="ECO:0007669"/>
    <property type="project" value="InterPro"/>
</dbReference>